<dbReference type="Proteomes" id="UP000827892">
    <property type="component" value="Chromosome IV"/>
</dbReference>
<evidence type="ECO:0000313" key="2">
    <source>
        <dbReference type="EMBL" id="ULT97922.1"/>
    </source>
</evidence>
<evidence type="ECO:0000256" key="1">
    <source>
        <dbReference type="SAM" id="MobiDB-lite"/>
    </source>
</evidence>
<feature type="compositionally biased region" description="Acidic residues" evidence="1">
    <location>
        <begin position="31"/>
        <end position="48"/>
    </location>
</feature>
<dbReference type="AlphaFoldDB" id="A0AAE9AF34"/>
<accession>A0AAE9AF34</accession>
<proteinExistence type="predicted"/>
<gene>
    <name evidence="2" type="ORF">L3Y34_005630</name>
</gene>
<feature type="region of interest" description="Disordered" evidence="1">
    <location>
        <begin position="16"/>
        <end position="115"/>
    </location>
</feature>
<feature type="compositionally biased region" description="Acidic residues" evidence="1">
    <location>
        <begin position="106"/>
        <end position="115"/>
    </location>
</feature>
<dbReference type="EMBL" id="CP090894">
    <property type="protein sequence ID" value="ULT97922.1"/>
    <property type="molecule type" value="Genomic_DNA"/>
</dbReference>
<reference evidence="2 3" key="1">
    <citation type="submission" date="2022-05" db="EMBL/GenBank/DDBJ databases">
        <title>Chromosome-level reference genomes for two strains of Caenorhabditis briggsae: an improved platform for comparative genomics.</title>
        <authorList>
            <person name="Stevens L."/>
            <person name="Andersen E.C."/>
        </authorList>
    </citation>
    <scope>NUCLEOTIDE SEQUENCE [LARGE SCALE GENOMIC DNA]</scope>
    <source>
        <strain evidence="2">QX1410_ONT</strain>
        <tissue evidence="2">Whole-organism</tissue>
    </source>
</reference>
<name>A0AAE9AF34_CAEBR</name>
<sequence>MAKEEEIVLKEIEFFGDSFVFQDPDRQKIEQEEEKEEGEIVEDSDENQETSRKRPHPVGPKEDDQIQEEEKKKKRLENTPEGEVPDDDPIPEDPFQNPPEDSKDEIPEDPIQESC</sequence>
<protein>
    <submittedName>
        <fullName evidence="2">Uncharacterized protein</fullName>
    </submittedName>
</protein>
<feature type="compositionally biased region" description="Basic and acidic residues" evidence="1">
    <location>
        <begin position="59"/>
        <end position="71"/>
    </location>
</feature>
<evidence type="ECO:0000313" key="3">
    <source>
        <dbReference type="Proteomes" id="UP000827892"/>
    </source>
</evidence>
<organism evidence="2 3">
    <name type="scientific">Caenorhabditis briggsae</name>
    <dbReference type="NCBI Taxonomy" id="6238"/>
    <lineage>
        <taxon>Eukaryota</taxon>
        <taxon>Metazoa</taxon>
        <taxon>Ecdysozoa</taxon>
        <taxon>Nematoda</taxon>
        <taxon>Chromadorea</taxon>
        <taxon>Rhabditida</taxon>
        <taxon>Rhabditina</taxon>
        <taxon>Rhabditomorpha</taxon>
        <taxon>Rhabditoidea</taxon>
        <taxon>Rhabditidae</taxon>
        <taxon>Peloderinae</taxon>
        <taxon>Caenorhabditis</taxon>
    </lineage>
</organism>